<keyword evidence="2" id="KW-1185">Reference proteome</keyword>
<name>A0A6J8CDY9_MYTCO</name>
<dbReference type="AlphaFoldDB" id="A0A6J8CDY9"/>
<reference evidence="1 2" key="1">
    <citation type="submission" date="2020-06" db="EMBL/GenBank/DDBJ databases">
        <authorList>
            <person name="Li R."/>
            <person name="Bekaert M."/>
        </authorList>
    </citation>
    <scope>NUCLEOTIDE SEQUENCE [LARGE SCALE GENOMIC DNA]</scope>
    <source>
        <strain evidence="2">wild</strain>
    </source>
</reference>
<evidence type="ECO:0000313" key="1">
    <source>
        <dbReference type="EMBL" id="CAC5393127.1"/>
    </source>
</evidence>
<dbReference type="EMBL" id="CACVKT020005120">
    <property type="protein sequence ID" value="CAC5393127.1"/>
    <property type="molecule type" value="Genomic_DNA"/>
</dbReference>
<evidence type="ECO:0000313" key="2">
    <source>
        <dbReference type="Proteomes" id="UP000507470"/>
    </source>
</evidence>
<dbReference type="Proteomes" id="UP000507470">
    <property type="component" value="Unassembled WGS sequence"/>
</dbReference>
<accession>A0A6J8CDY9</accession>
<organism evidence="1 2">
    <name type="scientific">Mytilus coruscus</name>
    <name type="common">Sea mussel</name>
    <dbReference type="NCBI Taxonomy" id="42192"/>
    <lineage>
        <taxon>Eukaryota</taxon>
        <taxon>Metazoa</taxon>
        <taxon>Spiralia</taxon>
        <taxon>Lophotrochozoa</taxon>
        <taxon>Mollusca</taxon>
        <taxon>Bivalvia</taxon>
        <taxon>Autobranchia</taxon>
        <taxon>Pteriomorphia</taxon>
        <taxon>Mytilida</taxon>
        <taxon>Mytiloidea</taxon>
        <taxon>Mytilidae</taxon>
        <taxon>Mytilinae</taxon>
        <taxon>Mytilus</taxon>
    </lineage>
</organism>
<protein>
    <submittedName>
        <fullName evidence="1">Uncharacterized protein</fullName>
    </submittedName>
</protein>
<sequence length="152" mass="16686">MSLDTTDLVKLAHCAIELANESTSRADSTNRAGDLGSLLTDQFFVLPENNGIVIQLTKGKLVDIRDPRVVVVLKTELAEFCPVQMLQEYVTLCDSIGFNLKLGYAFRLLDSYLKLSSKPLSSSTANARLKLYLTKTICGREKPLTAPAVVVH</sequence>
<proteinExistence type="predicted"/>
<gene>
    <name evidence="1" type="ORF">MCOR_28014</name>
</gene>